<evidence type="ECO:0000256" key="4">
    <source>
        <dbReference type="ARBA" id="ARBA00022912"/>
    </source>
</evidence>
<keyword evidence="8" id="KW-1185">Reference proteome</keyword>
<dbReference type="Pfam" id="PF00102">
    <property type="entry name" value="Y_phosphatase"/>
    <property type="match status" value="1"/>
</dbReference>
<dbReference type="PANTHER" id="PTHR19134:SF562">
    <property type="entry name" value="PROTEIN-TYROSINE-PHOSPHATASE"/>
    <property type="match status" value="1"/>
</dbReference>
<keyword evidence="4" id="KW-0904">Protein phosphatase</keyword>
<comment type="similarity">
    <text evidence="1">Belongs to the protein-tyrosine phosphatase family.</text>
</comment>
<evidence type="ECO:0000259" key="5">
    <source>
        <dbReference type="PROSITE" id="PS50055"/>
    </source>
</evidence>
<dbReference type="Gene3D" id="3.90.190.10">
    <property type="entry name" value="Protein tyrosine phosphatase superfamily"/>
    <property type="match status" value="1"/>
</dbReference>
<dbReference type="SUPFAM" id="SSF52799">
    <property type="entry name" value="(Phosphotyrosine protein) phosphatases II"/>
    <property type="match status" value="1"/>
</dbReference>
<sequence>MASPEQGTTYPPFWPEKSKSVKYGPVFTIDHVSHQHYQNIRSWVFKITKKILFPQRSQLGTYDTGKHIVSLTELMAGIKAEPKSCHLFQLMCWPQGHKVPTSTNALVELMNMVERWRQRTGYGPVVVVSPDGMSRAGVYCAANACIEQVVQHGEVDVFQAVHTVRRHRPQLIGNMTWPYLRCWLARDGYLTLLRPSVGQSISSNSVVLSLTENTCASRGRVRPTAVFILSPLTPWQSDGAGTPPRECERHPDSVVLVFLGMCMQMLLTANRVSSSSAQ</sequence>
<dbReference type="InterPro" id="IPR029021">
    <property type="entry name" value="Prot-tyrosine_phosphatase-like"/>
</dbReference>
<dbReference type="AlphaFoldDB" id="A0A5B7D2N6"/>
<dbReference type="EMBL" id="VSRR010000496">
    <property type="protein sequence ID" value="MPC16312.1"/>
    <property type="molecule type" value="Genomic_DNA"/>
</dbReference>
<keyword evidence="3" id="KW-0378">Hydrolase</keyword>
<dbReference type="InterPro" id="IPR000242">
    <property type="entry name" value="PTP_cat"/>
</dbReference>
<dbReference type="InterPro" id="IPR050348">
    <property type="entry name" value="Protein-Tyr_Phosphatase"/>
</dbReference>
<protein>
    <recommendedName>
        <fullName evidence="2">protein-tyrosine-phosphatase</fullName>
        <ecNumber evidence="2">3.1.3.48</ecNumber>
    </recommendedName>
</protein>
<accession>A0A5B7D2N6</accession>
<dbReference type="GO" id="GO:0004725">
    <property type="term" value="F:protein tyrosine phosphatase activity"/>
    <property type="evidence" value="ECO:0007669"/>
    <property type="project" value="UniProtKB-EC"/>
</dbReference>
<dbReference type="SMART" id="SM00404">
    <property type="entry name" value="PTPc_motif"/>
    <property type="match status" value="1"/>
</dbReference>
<dbReference type="PANTHER" id="PTHR19134">
    <property type="entry name" value="RECEPTOR-TYPE TYROSINE-PROTEIN PHOSPHATASE"/>
    <property type="match status" value="1"/>
</dbReference>
<evidence type="ECO:0000256" key="1">
    <source>
        <dbReference type="ARBA" id="ARBA00009580"/>
    </source>
</evidence>
<comment type="caution">
    <text evidence="7">The sequence shown here is derived from an EMBL/GenBank/DDBJ whole genome shotgun (WGS) entry which is preliminary data.</text>
</comment>
<dbReference type="EC" id="3.1.3.48" evidence="2"/>
<evidence type="ECO:0000256" key="3">
    <source>
        <dbReference type="ARBA" id="ARBA00022801"/>
    </source>
</evidence>
<keyword evidence="7" id="KW-0675">Receptor</keyword>
<feature type="domain" description="Tyrosine specific protein phosphatases" evidence="6">
    <location>
        <begin position="107"/>
        <end position="172"/>
    </location>
</feature>
<evidence type="ECO:0000256" key="2">
    <source>
        <dbReference type="ARBA" id="ARBA00013064"/>
    </source>
</evidence>
<dbReference type="PROSITE" id="PS50055">
    <property type="entry name" value="TYR_PHOSPHATASE_PTP"/>
    <property type="match status" value="1"/>
</dbReference>
<dbReference type="InterPro" id="IPR000387">
    <property type="entry name" value="Tyr_Pase_dom"/>
</dbReference>
<organism evidence="7 8">
    <name type="scientific">Portunus trituberculatus</name>
    <name type="common">Swimming crab</name>
    <name type="synonym">Neptunus trituberculatus</name>
    <dbReference type="NCBI Taxonomy" id="210409"/>
    <lineage>
        <taxon>Eukaryota</taxon>
        <taxon>Metazoa</taxon>
        <taxon>Ecdysozoa</taxon>
        <taxon>Arthropoda</taxon>
        <taxon>Crustacea</taxon>
        <taxon>Multicrustacea</taxon>
        <taxon>Malacostraca</taxon>
        <taxon>Eumalacostraca</taxon>
        <taxon>Eucarida</taxon>
        <taxon>Decapoda</taxon>
        <taxon>Pleocyemata</taxon>
        <taxon>Brachyura</taxon>
        <taxon>Eubrachyura</taxon>
        <taxon>Portunoidea</taxon>
        <taxon>Portunidae</taxon>
        <taxon>Portuninae</taxon>
        <taxon>Portunus</taxon>
    </lineage>
</organism>
<dbReference type="PROSITE" id="PS50056">
    <property type="entry name" value="TYR_PHOSPHATASE_2"/>
    <property type="match status" value="1"/>
</dbReference>
<dbReference type="GO" id="GO:0048666">
    <property type="term" value="P:neuron development"/>
    <property type="evidence" value="ECO:0007669"/>
    <property type="project" value="UniProtKB-ARBA"/>
</dbReference>
<reference evidence="7 8" key="1">
    <citation type="submission" date="2019-05" db="EMBL/GenBank/DDBJ databases">
        <title>Another draft genome of Portunus trituberculatus and its Hox gene families provides insights of decapod evolution.</title>
        <authorList>
            <person name="Jeong J.-H."/>
            <person name="Song I."/>
            <person name="Kim S."/>
            <person name="Choi T."/>
            <person name="Kim D."/>
            <person name="Ryu S."/>
            <person name="Kim W."/>
        </authorList>
    </citation>
    <scope>NUCLEOTIDE SEQUENCE [LARGE SCALE GENOMIC DNA]</scope>
    <source>
        <tissue evidence="7">Muscle</tissue>
    </source>
</reference>
<proteinExistence type="inferred from homology"/>
<evidence type="ECO:0000259" key="6">
    <source>
        <dbReference type="PROSITE" id="PS50056"/>
    </source>
</evidence>
<evidence type="ECO:0000313" key="7">
    <source>
        <dbReference type="EMBL" id="MPC16312.1"/>
    </source>
</evidence>
<dbReference type="Proteomes" id="UP000324222">
    <property type="component" value="Unassembled WGS sequence"/>
</dbReference>
<name>A0A5B7D2N6_PORTR</name>
<dbReference type="OrthoDB" id="6144703at2759"/>
<dbReference type="InterPro" id="IPR003595">
    <property type="entry name" value="Tyr_Pase_cat"/>
</dbReference>
<gene>
    <name evidence="7" type="primary">PTPRU_0</name>
    <name evidence="7" type="ORF">E2C01_009134</name>
</gene>
<feature type="domain" description="Tyrosine-protein phosphatase" evidence="5">
    <location>
        <begin position="1"/>
        <end position="176"/>
    </location>
</feature>
<evidence type="ECO:0000313" key="8">
    <source>
        <dbReference type="Proteomes" id="UP000324222"/>
    </source>
</evidence>